<sequence length="336" mass="36304">GGKGGDTRSPSGKRRRPSKKKKAKSQEKPAACCISPLAALAGESSGNAKPSYALAARKSVPVKPRTNKVQFRKPEIIDIPLEGKGKKFILEKREYDFQVETADECPPSDPEDMARALSNALALESAVKGIELGIRVKCSYRCRGREGFCAKCKEAVPLPSYAAAAVTSENLEIIADTGSEEDLISRSDLEAHFKGKAKKVASNPVSLLTANGPVDAETKHEVYVESLRCYANSEATSQCLATEDNAWSLLEDSVNIDELDGIYGEVPEGTIASITLFALPEGEVEAPADSDVEPQSVPKAKKDEASLRAEAVSLEHRLTHRPKNPFCPICQRAKMY</sequence>
<evidence type="ECO:0000256" key="1">
    <source>
        <dbReference type="SAM" id="MobiDB-lite"/>
    </source>
</evidence>
<organism evidence="2 3">
    <name type="scientific">Symbiodinium necroappetens</name>
    <dbReference type="NCBI Taxonomy" id="1628268"/>
    <lineage>
        <taxon>Eukaryota</taxon>
        <taxon>Sar</taxon>
        <taxon>Alveolata</taxon>
        <taxon>Dinophyceae</taxon>
        <taxon>Suessiales</taxon>
        <taxon>Symbiodiniaceae</taxon>
        <taxon>Symbiodinium</taxon>
    </lineage>
</organism>
<feature type="non-terminal residue" evidence="2">
    <location>
        <position position="1"/>
    </location>
</feature>
<dbReference type="EMBL" id="CAJNJA010071047">
    <property type="protein sequence ID" value="CAE7902779.1"/>
    <property type="molecule type" value="Genomic_DNA"/>
</dbReference>
<protein>
    <submittedName>
        <fullName evidence="2">Uncharacterized protein</fullName>
    </submittedName>
</protein>
<dbReference type="OrthoDB" id="446949at2759"/>
<gene>
    <name evidence="2" type="ORF">SNEC2469_LOCUS30433</name>
</gene>
<feature type="region of interest" description="Disordered" evidence="1">
    <location>
        <begin position="1"/>
        <end position="30"/>
    </location>
</feature>
<evidence type="ECO:0000313" key="3">
    <source>
        <dbReference type="Proteomes" id="UP000601435"/>
    </source>
</evidence>
<proteinExistence type="predicted"/>
<dbReference type="Proteomes" id="UP000601435">
    <property type="component" value="Unassembled WGS sequence"/>
</dbReference>
<feature type="compositionally biased region" description="Basic residues" evidence="1">
    <location>
        <begin position="11"/>
        <end position="23"/>
    </location>
</feature>
<accession>A0A813BJ01</accession>
<name>A0A813BJ01_9DINO</name>
<dbReference type="AlphaFoldDB" id="A0A813BJ01"/>
<reference evidence="2" key="1">
    <citation type="submission" date="2021-02" db="EMBL/GenBank/DDBJ databases">
        <authorList>
            <person name="Dougan E. K."/>
            <person name="Rhodes N."/>
            <person name="Thang M."/>
            <person name="Chan C."/>
        </authorList>
    </citation>
    <scope>NUCLEOTIDE SEQUENCE</scope>
</reference>
<evidence type="ECO:0000313" key="2">
    <source>
        <dbReference type="EMBL" id="CAE7902779.1"/>
    </source>
</evidence>
<feature type="non-terminal residue" evidence="2">
    <location>
        <position position="336"/>
    </location>
</feature>
<comment type="caution">
    <text evidence="2">The sequence shown here is derived from an EMBL/GenBank/DDBJ whole genome shotgun (WGS) entry which is preliminary data.</text>
</comment>
<keyword evidence="3" id="KW-1185">Reference proteome</keyword>